<protein>
    <submittedName>
        <fullName evidence="2">Uncharacterized protein</fullName>
    </submittedName>
</protein>
<proteinExistence type="predicted"/>
<name>K0PXR5_9HYPH</name>
<dbReference type="AlphaFoldDB" id="K0PXR5"/>
<dbReference type="EMBL" id="CANI01000007">
    <property type="protein sequence ID" value="CCM74659.1"/>
    <property type="molecule type" value="Genomic_DNA"/>
</dbReference>
<gene>
    <name evidence="2" type="ORF">BN77_1797</name>
</gene>
<organism evidence="2 3">
    <name type="scientific">Rhizobium mesoamericanum STM3625</name>
    <dbReference type="NCBI Taxonomy" id="1211777"/>
    <lineage>
        <taxon>Bacteria</taxon>
        <taxon>Pseudomonadati</taxon>
        <taxon>Pseudomonadota</taxon>
        <taxon>Alphaproteobacteria</taxon>
        <taxon>Hyphomicrobiales</taxon>
        <taxon>Rhizobiaceae</taxon>
        <taxon>Rhizobium/Agrobacterium group</taxon>
        <taxon>Rhizobium</taxon>
    </lineage>
</organism>
<keyword evidence="3" id="KW-1185">Reference proteome</keyword>
<accession>K0PXR5</accession>
<dbReference type="STRING" id="1211777.BN77_1797"/>
<feature type="region of interest" description="Disordered" evidence="1">
    <location>
        <begin position="54"/>
        <end position="76"/>
    </location>
</feature>
<sequence length="97" mass="10706">MLKVVRRGIVLFAERLRGSSTLNYQPDLHFSSEGVSGHWESVYACPYWGYRDNGDDGPGGSSGKDDRQGTAHAPCQGKELTVEMMVAKRDLGTNSWN</sequence>
<dbReference type="Proteomes" id="UP000009319">
    <property type="component" value="Unassembled WGS sequence"/>
</dbReference>
<evidence type="ECO:0000256" key="1">
    <source>
        <dbReference type="SAM" id="MobiDB-lite"/>
    </source>
</evidence>
<dbReference type="HOGENOM" id="CLU_2344681_0_0_5"/>
<reference evidence="2 3" key="1">
    <citation type="journal article" date="2013" name="Genome Announc.">
        <title>Draft Genome Sequence of Rhizobium mesoamericanum STM3625, a Nitrogen-Fixing Symbiont of Mimosa pudica Isolated in French Guiana (South America).</title>
        <authorList>
            <person name="Moulin L."/>
            <person name="Mornico D."/>
            <person name="Melkonian R."/>
            <person name="Klonowska A."/>
        </authorList>
    </citation>
    <scope>NUCLEOTIDE SEQUENCE [LARGE SCALE GENOMIC DNA]</scope>
    <source>
        <strain evidence="2 3">STM3625</strain>
    </source>
</reference>
<comment type="caution">
    <text evidence="2">The sequence shown here is derived from an EMBL/GenBank/DDBJ whole genome shotgun (WGS) entry which is preliminary data.</text>
</comment>
<evidence type="ECO:0000313" key="3">
    <source>
        <dbReference type="Proteomes" id="UP000009319"/>
    </source>
</evidence>
<evidence type="ECO:0000313" key="2">
    <source>
        <dbReference type="EMBL" id="CCM74659.1"/>
    </source>
</evidence>